<dbReference type="Gene3D" id="3.30.420.180">
    <property type="entry name" value="CobE/GbiG C-terminal domain"/>
    <property type="match status" value="1"/>
</dbReference>
<name>A0A917FD14_9PROT</name>
<dbReference type="RefSeq" id="WP_188663840.1">
    <property type="nucleotide sequence ID" value="NZ_BMHV01000010.1"/>
</dbReference>
<feature type="domain" description="CobE/GbiG C-terminal" evidence="7">
    <location>
        <begin position="213"/>
        <end position="332"/>
    </location>
</feature>
<dbReference type="AlphaFoldDB" id="A0A917FD14"/>
<sequence length="604" mass="64669">MTQTTPALICLSTGGYQLAQELAQTMGDVEIHGLKKRLPDCAIAFDNTIDHVRSLFRKGQPIIGICASGILIRALAPLLADKWAEPPVVAVAEDASCAVPLLGGHHGANELARWIADILEGAAAITTAGELNFGVALDEPPRGWRIANPDYAKDVAAALLNHDPVSLEVEAGEAVWLEEKGLSFEDVGFPRIRISDRDVEPDGNELLFHPPVLALGVGCERNCPADHLIEHALATLASAGLSRQSIGCVVSVDVKANEAAVHALADVLGVPARFFTPEELEAQTPRLKNPSDVVFDEVGCHGVAEGAALAAVGGLGELVVEKQKTDKATCAIGRSPVDLQPVALGRAQGYLSVIGIGPGSDEWRSPQATQALREATDVVGYGLYLDLVEDLIVGKDRHESGLANEEKRARIALDLAAEGKRVCLVCSGDAGIYALATLAFELLDKENKPEWNRLRIDVAPGISALQACAARIGAPINHDFCTISLSDLLTPWEDIQRRLKAAADGDFVVAFYNPRSKRRVTQIEKARDILLTGRPAETPVVLGRNLGRATESLEVITLGELTSDHADMLTMVLVGSSQSRVIERGVNKWVYTPRGYEKKMKVQS</sequence>
<dbReference type="InterPro" id="IPR036518">
    <property type="entry name" value="CobE/GbiG_C_sf"/>
</dbReference>
<evidence type="ECO:0000259" key="8">
    <source>
        <dbReference type="Pfam" id="PF11760"/>
    </source>
</evidence>
<dbReference type="Pfam" id="PF11760">
    <property type="entry name" value="CbiG_N"/>
    <property type="match status" value="1"/>
</dbReference>
<evidence type="ECO:0000259" key="6">
    <source>
        <dbReference type="Pfam" id="PF00590"/>
    </source>
</evidence>
<dbReference type="InterPro" id="IPR021745">
    <property type="entry name" value="CbiG_mid"/>
</dbReference>
<dbReference type="InterPro" id="IPR014776">
    <property type="entry name" value="4pyrrole_Mease_sub2"/>
</dbReference>
<dbReference type="Gene3D" id="3.40.1010.10">
    <property type="entry name" value="Cobalt-precorrin-4 Transmethylase, Domain 1"/>
    <property type="match status" value="1"/>
</dbReference>
<dbReference type="EMBL" id="BMHV01000010">
    <property type="protein sequence ID" value="GGF63582.1"/>
    <property type="molecule type" value="Genomic_DNA"/>
</dbReference>
<feature type="domain" description="Cobalamin synthesis G N-terminal" evidence="8">
    <location>
        <begin position="51"/>
        <end position="129"/>
    </location>
</feature>
<evidence type="ECO:0000256" key="3">
    <source>
        <dbReference type="ARBA" id="ARBA00022603"/>
    </source>
</evidence>
<evidence type="ECO:0000259" key="9">
    <source>
        <dbReference type="Pfam" id="PF11761"/>
    </source>
</evidence>
<evidence type="ECO:0000256" key="5">
    <source>
        <dbReference type="ARBA" id="ARBA00022691"/>
    </source>
</evidence>
<comment type="pathway">
    <text evidence="1">Cofactor biosynthesis; adenosylcobalamin biosynthesis.</text>
</comment>
<reference evidence="10" key="2">
    <citation type="submission" date="2020-09" db="EMBL/GenBank/DDBJ databases">
        <authorList>
            <person name="Sun Q."/>
            <person name="Zhou Y."/>
        </authorList>
    </citation>
    <scope>NUCLEOTIDE SEQUENCE</scope>
    <source>
        <strain evidence="10">CGMCC 1.15254</strain>
    </source>
</reference>
<evidence type="ECO:0000256" key="1">
    <source>
        <dbReference type="ARBA" id="ARBA00004953"/>
    </source>
</evidence>
<evidence type="ECO:0000313" key="10">
    <source>
        <dbReference type="EMBL" id="GGF63582.1"/>
    </source>
</evidence>
<dbReference type="SUPFAM" id="SSF159664">
    <property type="entry name" value="CobE/GbiG C-terminal domain-like"/>
    <property type="match status" value="1"/>
</dbReference>
<dbReference type="NCBIfam" id="TIGR01466">
    <property type="entry name" value="cobJ_cbiH"/>
    <property type="match status" value="1"/>
</dbReference>
<comment type="caution">
    <text evidence="10">The sequence shown here is derived from an EMBL/GenBank/DDBJ whole genome shotgun (WGS) entry which is preliminary data.</text>
</comment>
<dbReference type="Gene3D" id="3.30.950.10">
    <property type="entry name" value="Methyltransferase, Cobalt-precorrin-4 Transmethylase, Domain 2"/>
    <property type="match status" value="1"/>
</dbReference>
<feature type="domain" description="Cobalamin biosynthesis central region" evidence="9">
    <location>
        <begin position="142"/>
        <end position="210"/>
    </location>
</feature>
<organism evidence="10 11">
    <name type="scientific">Terasakiella brassicae</name>
    <dbReference type="NCBI Taxonomy" id="1634917"/>
    <lineage>
        <taxon>Bacteria</taxon>
        <taxon>Pseudomonadati</taxon>
        <taxon>Pseudomonadota</taxon>
        <taxon>Alphaproteobacteria</taxon>
        <taxon>Rhodospirillales</taxon>
        <taxon>Terasakiellaceae</taxon>
        <taxon>Terasakiella</taxon>
    </lineage>
</organism>
<dbReference type="SUPFAM" id="SSF159672">
    <property type="entry name" value="CbiG N-terminal domain-like"/>
    <property type="match status" value="1"/>
</dbReference>
<evidence type="ECO:0000313" key="11">
    <source>
        <dbReference type="Proteomes" id="UP000632498"/>
    </source>
</evidence>
<evidence type="ECO:0000256" key="4">
    <source>
        <dbReference type="ARBA" id="ARBA00022679"/>
    </source>
</evidence>
<protein>
    <submittedName>
        <fullName evidence="10">Precorrin-3B C(17)-methyltransferase</fullName>
    </submittedName>
</protein>
<dbReference type="Pfam" id="PF01890">
    <property type="entry name" value="CbiG_C"/>
    <property type="match status" value="1"/>
</dbReference>
<gene>
    <name evidence="10" type="ORF">GCM10011332_16940</name>
</gene>
<proteinExistence type="predicted"/>
<dbReference type="Pfam" id="PF11761">
    <property type="entry name" value="CbiG_mid"/>
    <property type="match status" value="1"/>
</dbReference>
<dbReference type="SUPFAM" id="SSF53790">
    <property type="entry name" value="Tetrapyrrole methylase"/>
    <property type="match status" value="1"/>
</dbReference>
<dbReference type="InterPro" id="IPR035996">
    <property type="entry name" value="4pyrrol_Methylase_sf"/>
</dbReference>
<dbReference type="InterPro" id="IPR014777">
    <property type="entry name" value="4pyrrole_Mease_sub1"/>
</dbReference>
<feature type="domain" description="Tetrapyrrole methylase" evidence="6">
    <location>
        <begin position="351"/>
        <end position="561"/>
    </location>
</feature>
<dbReference type="GO" id="GO:0032259">
    <property type="term" value="P:methylation"/>
    <property type="evidence" value="ECO:0007669"/>
    <property type="project" value="UniProtKB-KW"/>
</dbReference>
<keyword evidence="11" id="KW-1185">Reference proteome</keyword>
<dbReference type="InterPro" id="IPR038029">
    <property type="entry name" value="GbiG_N_sf"/>
</dbReference>
<dbReference type="GO" id="GO:0009236">
    <property type="term" value="P:cobalamin biosynthetic process"/>
    <property type="evidence" value="ECO:0007669"/>
    <property type="project" value="UniProtKB-KW"/>
</dbReference>
<dbReference type="InterPro" id="IPR021744">
    <property type="entry name" value="CbiG_N"/>
</dbReference>
<dbReference type="CDD" id="cd11646">
    <property type="entry name" value="Precorrin_3B_C17_MT"/>
    <property type="match status" value="1"/>
</dbReference>
<dbReference type="Proteomes" id="UP000632498">
    <property type="component" value="Unassembled WGS sequence"/>
</dbReference>
<keyword evidence="4" id="KW-0808">Transferase</keyword>
<dbReference type="PANTHER" id="PTHR47036">
    <property type="entry name" value="COBALT-FACTOR III C(17)-METHYLTRANSFERASE-RELATED"/>
    <property type="match status" value="1"/>
</dbReference>
<dbReference type="InterPro" id="IPR006363">
    <property type="entry name" value="Cbl_synth_CobJ/CibH_dom"/>
</dbReference>
<dbReference type="GO" id="GO:0008168">
    <property type="term" value="F:methyltransferase activity"/>
    <property type="evidence" value="ECO:0007669"/>
    <property type="project" value="UniProtKB-KW"/>
</dbReference>
<keyword evidence="3" id="KW-0489">Methyltransferase</keyword>
<dbReference type="PANTHER" id="PTHR47036:SF1">
    <property type="entry name" value="COBALT-FACTOR III C(17)-METHYLTRANSFERASE-RELATED"/>
    <property type="match status" value="1"/>
</dbReference>
<dbReference type="InterPro" id="IPR002750">
    <property type="entry name" value="CobE/GbiG_C"/>
</dbReference>
<accession>A0A917FD14</accession>
<reference evidence="10" key="1">
    <citation type="journal article" date="2014" name="Int. J. Syst. Evol. Microbiol.">
        <title>Complete genome sequence of Corynebacterium casei LMG S-19264T (=DSM 44701T), isolated from a smear-ripened cheese.</title>
        <authorList>
            <consortium name="US DOE Joint Genome Institute (JGI-PGF)"/>
            <person name="Walter F."/>
            <person name="Albersmeier A."/>
            <person name="Kalinowski J."/>
            <person name="Ruckert C."/>
        </authorList>
    </citation>
    <scope>NUCLEOTIDE SEQUENCE</scope>
    <source>
        <strain evidence="10">CGMCC 1.15254</strain>
    </source>
</reference>
<keyword evidence="5" id="KW-0949">S-adenosyl-L-methionine</keyword>
<keyword evidence="2" id="KW-0169">Cobalamin biosynthesis</keyword>
<dbReference type="InterPro" id="IPR000878">
    <property type="entry name" value="4pyrrol_Mease"/>
</dbReference>
<dbReference type="InterPro" id="IPR051810">
    <property type="entry name" value="Precorrin_MeTrfase"/>
</dbReference>
<evidence type="ECO:0000259" key="7">
    <source>
        <dbReference type="Pfam" id="PF01890"/>
    </source>
</evidence>
<evidence type="ECO:0000256" key="2">
    <source>
        <dbReference type="ARBA" id="ARBA00022573"/>
    </source>
</evidence>
<dbReference type="Gene3D" id="3.40.50.11220">
    <property type="match status" value="1"/>
</dbReference>
<dbReference type="Pfam" id="PF00590">
    <property type="entry name" value="TP_methylase"/>
    <property type="match status" value="1"/>
</dbReference>